<dbReference type="Proteomes" id="UP000632828">
    <property type="component" value="Unassembled WGS sequence"/>
</dbReference>
<dbReference type="PANTHER" id="PTHR46429">
    <property type="entry name" value="23S RRNA (GUANOSINE-2'-O-)-METHYLTRANSFERASE RLMB"/>
    <property type="match status" value="1"/>
</dbReference>
<accession>A0A8J6QX65</accession>
<organism evidence="4 5">
    <name type="scientific">Pelovirga terrestris</name>
    <dbReference type="NCBI Taxonomy" id="2771352"/>
    <lineage>
        <taxon>Bacteria</taxon>
        <taxon>Pseudomonadati</taxon>
        <taxon>Thermodesulfobacteriota</taxon>
        <taxon>Desulfuromonadia</taxon>
        <taxon>Geobacterales</taxon>
        <taxon>Geobacteraceae</taxon>
        <taxon>Pelovirga</taxon>
    </lineage>
</organism>
<dbReference type="GO" id="GO:0006396">
    <property type="term" value="P:RNA processing"/>
    <property type="evidence" value="ECO:0007669"/>
    <property type="project" value="InterPro"/>
</dbReference>
<proteinExistence type="predicted"/>
<dbReference type="Pfam" id="PF00588">
    <property type="entry name" value="SpoU_methylase"/>
    <property type="match status" value="1"/>
</dbReference>
<protein>
    <submittedName>
        <fullName evidence="4">TrmH family RNA methyltransferase</fullName>
    </submittedName>
</protein>
<evidence type="ECO:0000256" key="2">
    <source>
        <dbReference type="ARBA" id="ARBA00022679"/>
    </source>
</evidence>
<dbReference type="InterPro" id="IPR029026">
    <property type="entry name" value="tRNA_m1G_MTases_N"/>
</dbReference>
<dbReference type="InterPro" id="IPR004441">
    <property type="entry name" value="rRNA_MeTrfase_TrmH"/>
</dbReference>
<dbReference type="GO" id="GO:0032259">
    <property type="term" value="P:methylation"/>
    <property type="evidence" value="ECO:0007669"/>
    <property type="project" value="UniProtKB-KW"/>
</dbReference>
<dbReference type="EMBL" id="JACWUN010000004">
    <property type="protein sequence ID" value="MBD1399912.1"/>
    <property type="molecule type" value="Genomic_DNA"/>
</dbReference>
<sequence length="173" mass="19472">MSTGRDRTWLTRYHKERRKNILAGPGPHEFVLVLDQLKAGFNVPKIFRSAEAFGAAAVHLINIGPFDPAPAKGSFRKVPAVFHEDFGACYQLLSDQGYRFFQLRADAETPLYEVDFPARSAFIFGHEEFGFSFGQDSYADIEPLAIPQFGSIHCLNVSNAATIAMYEYVRQFN</sequence>
<name>A0A8J6QX65_9BACT</name>
<dbReference type="RefSeq" id="WP_191154193.1">
    <property type="nucleotide sequence ID" value="NZ_JACWUN010000004.1"/>
</dbReference>
<dbReference type="GO" id="GO:0003723">
    <property type="term" value="F:RNA binding"/>
    <property type="evidence" value="ECO:0007669"/>
    <property type="project" value="InterPro"/>
</dbReference>
<dbReference type="Gene3D" id="3.40.1280.10">
    <property type="match status" value="1"/>
</dbReference>
<evidence type="ECO:0000313" key="4">
    <source>
        <dbReference type="EMBL" id="MBD1399912.1"/>
    </source>
</evidence>
<feature type="domain" description="tRNA/rRNA methyltransferase SpoU type" evidence="3">
    <location>
        <begin position="30"/>
        <end position="166"/>
    </location>
</feature>
<dbReference type="InterPro" id="IPR001537">
    <property type="entry name" value="SpoU_MeTrfase"/>
</dbReference>
<keyword evidence="1 4" id="KW-0489">Methyltransferase</keyword>
<dbReference type="PANTHER" id="PTHR46429:SF1">
    <property type="entry name" value="23S RRNA (GUANOSINE-2'-O-)-METHYLTRANSFERASE RLMB"/>
    <property type="match status" value="1"/>
</dbReference>
<dbReference type="SUPFAM" id="SSF75217">
    <property type="entry name" value="alpha/beta knot"/>
    <property type="match status" value="1"/>
</dbReference>
<evidence type="ECO:0000313" key="5">
    <source>
        <dbReference type="Proteomes" id="UP000632828"/>
    </source>
</evidence>
<dbReference type="GO" id="GO:0005829">
    <property type="term" value="C:cytosol"/>
    <property type="evidence" value="ECO:0007669"/>
    <property type="project" value="TreeGrafter"/>
</dbReference>
<dbReference type="AlphaFoldDB" id="A0A8J6QX65"/>
<comment type="caution">
    <text evidence="4">The sequence shown here is derived from an EMBL/GenBank/DDBJ whole genome shotgun (WGS) entry which is preliminary data.</text>
</comment>
<dbReference type="InterPro" id="IPR029028">
    <property type="entry name" value="Alpha/beta_knot_MTases"/>
</dbReference>
<evidence type="ECO:0000259" key="3">
    <source>
        <dbReference type="Pfam" id="PF00588"/>
    </source>
</evidence>
<dbReference type="GO" id="GO:0008173">
    <property type="term" value="F:RNA methyltransferase activity"/>
    <property type="evidence" value="ECO:0007669"/>
    <property type="project" value="InterPro"/>
</dbReference>
<keyword evidence="2" id="KW-0808">Transferase</keyword>
<gene>
    <name evidence="4" type="ORF">ICT70_04430</name>
</gene>
<keyword evidence="5" id="KW-1185">Reference proteome</keyword>
<evidence type="ECO:0000256" key="1">
    <source>
        <dbReference type="ARBA" id="ARBA00022603"/>
    </source>
</evidence>
<reference evidence="4" key="1">
    <citation type="submission" date="2020-09" db="EMBL/GenBank/DDBJ databases">
        <title>Pelobacter alkaliphilus sp. nov., a novel anaerobic arsenate-reducing bacterium from terrestrial mud volcano.</title>
        <authorList>
            <person name="Khomyakova M.A."/>
            <person name="Merkel A.Y."/>
            <person name="Slobodkin A.I."/>
        </authorList>
    </citation>
    <scope>NUCLEOTIDE SEQUENCE</scope>
    <source>
        <strain evidence="4">M08fum</strain>
    </source>
</reference>